<name>A0A0M0LNW4_9EUKA</name>
<feature type="region of interest" description="Disordered" evidence="1">
    <location>
        <begin position="31"/>
        <end position="81"/>
    </location>
</feature>
<proteinExistence type="predicted"/>
<reference evidence="3" key="1">
    <citation type="journal article" date="2015" name="PLoS Genet.">
        <title>Genome Sequence and Transcriptome Analyses of Chrysochromulina tobin: Metabolic Tools for Enhanced Algal Fitness in the Prominent Order Prymnesiales (Haptophyceae).</title>
        <authorList>
            <person name="Hovde B.T."/>
            <person name="Deodato C.R."/>
            <person name="Hunsperger H.M."/>
            <person name="Ryken S.A."/>
            <person name="Yost W."/>
            <person name="Jha R.K."/>
            <person name="Patterson J."/>
            <person name="Monnat R.J. Jr."/>
            <person name="Barlow S.B."/>
            <person name="Starkenburg S.R."/>
            <person name="Cattolico R.A."/>
        </authorList>
    </citation>
    <scope>NUCLEOTIDE SEQUENCE</scope>
    <source>
        <strain evidence="3">CCMP291</strain>
    </source>
</reference>
<dbReference type="Proteomes" id="UP000037460">
    <property type="component" value="Unassembled WGS sequence"/>
</dbReference>
<feature type="compositionally biased region" description="Low complexity" evidence="1">
    <location>
        <begin position="39"/>
        <end position="50"/>
    </location>
</feature>
<organism evidence="2 3">
    <name type="scientific">Chrysochromulina tobinii</name>
    <dbReference type="NCBI Taxonomy" id="1460289"/>
    <lineage>
        <taxon>Eukaryota</taxon>
        <taxon>Haptista</taxon>
        <taxon>Haptophyta</taxon>
        <taxon>Prymnesiophyceae</taxon>
        <taxon>Prymnesiales</taxon>
        <taxon>Chrysochromulinaceae</taxon>
        <taxon>Chrysochromulina</taxon>
    </lineage>
</organism>
<protein>
    <submittedName>
        <fullName evidence="2">Uncharacterized protein</fullName>
    </submittedName>
</protein>
<dbReference type="EMBL" id="JWZX01000511">
    <property type="protein sequence ID" value="KOO52770.1"/>
    <property type="molecule type" value="Genomic_DNA"/>
</dbReference>
<evidence type="ECO:0000313" key="3">
    <source>
        <dbReference type="Proteomes" id="UP000037460"/>
    </source>
</evidence>
<dbReference type="AlphaFoldDB" id="A0A0M0LNW4"/>
<accession>A0A0M0LNW4</accession>
<keyword evidence="3" id="KW-1185">Reference proteome</keyword>
<feature type="non-terminal residue" evidence="2">
    <location>
        <position position="393"/>
    </location>
</feature>
<comment type="caution">
    <text evidence="2">The sequence shown here is derived from an EMBL/GenBank/DDBJ whole genome shotgun (WGS) entry which is preliminary data.</text>
</comment>
<sequence>MLKELNLLAHFIAHVGTAIIGMHDISMNGSNHDLDDDAGSNSSAPSSQATSDEEELELDTDEHGAAVTDTDGTDGDDDESATYKDFTTFWETRPTREMSKQLSSQEIDVYKTDLNVATLEDWKLKVLTFMRRRYPQFGALLQLAWTDENNERPLEIISDNEHAATANMWGASALLALIEVTKPKGKVFEHELLELERQVPGTTSSGIEIAARIGSLLTARHTGDEEADLKKLEATQYLKLGMDKDSIKLAIALLQSHLRISPKRVREAPHALFRWILKKVPNEIKEKCDLITERINIAEAAGENVEPIYNGSVLTLQSLSNELVEYIKKASTKVQNEVSAAEREKRKKLQVTEWAKKPPCTMCASTTHGWGDCKLKAKCTFLACQCARDKACW</sequence>
<feature type="compositionally biased region" description="Acidic residues" evidence="1">
    <location>
        <begin position="51"/>
        <end position="60"/>
    </location>
</feature>
<evidence type="ECO:0000256" key="1">
    <source>
        <dbReference type="SAM" id="MobiDB-lite"/>
    </source>
</evidence>
<feature type="compositionally biased region" description="Acidic residues" evidence="1">
    <location>
        <begin position="71"/>
        <end position="80"/>
    </location>
</feature>
<gene>
    <name evidence="2" type="ORF">Ctob_016220</name>
</gene>
<evidence type="ECO:0000313" key="2">
    <source>
        <dbReference type="EMBL" id="KOO52770.1"/>
    </source>
</evidence>